<reference evidence="1 2" key="1">
    <citation type="journal article" date="2019" name="Nat. Plants">
        <title>Stout camphor tree genome fills gaps in understanding of flowering plant genome evolution.</title>
        <authorList>
            <person name="Chaw S.M."/>
            <person name="Liu Y.C."/>
            <person name="Wu Y.W."/>
            <person name="Wang H.Y."/>
            <person name="Lin C.I."/>
            <person name="Wu C.S."/>
            <person name="Ke H.M."/>
            <person name="Chang L.Y."/>
            <person name="Hsu C.Y."/>
            <person name="Yang H.T."/>
            <person name="Sudianto E."/>
            <person name="Hsu M.H."/>
            <person name="Wu K.P."/>
            <person name="Wang L.N."/>
            <person name="Leebens-Mack J.H."/>
            <person name="Tsai I.J."/>
        </authorList>
    </citation>
    <scope>NUCLEOTIDE SEQUENCE [LARGE SCALE GENOMIC DNA]</scope>
    <source>
        <strain evidence="2">cv. Chaw 1501</strain>
        <tissue evidence="1">Young leaves</tissue>
    </source>
</reference>
<name>A0A443N469_9MAGN</name>
<organism evidence="1 2">
    <name type="scientific">Cinnamomum micranthum f. kanehirae</name>
    <dbReference type="NCBI Taxonomy" id="337451"/>
    <lineage>
        <taxon>Eukaryota</taxon>
        <taxon>Viridiplantae</taxon>
        <taxon>Streptophyta</taxon>
        <taxon>Embryophyta</taxon>
        <taxon>Tracheophyta</taxon>
        <taxon>Spermatophyta</taxon>
        <taxon>Magnoliopsida</taxon>
        <taxon>Magnoliidae</taxon>
        <taxon>Laurales</taxon>
        <taxon>Lauraceae</taxon>
        <taxon>Cinnamomum</taxon>
    </lineage>
</organism>
<protein>
    <submittedName>
        <fullName evidence="1">Uncharacterized protein</fullName>
    </submittedName>
</protein>
<gene>
    <name evidence="1" type="ORF">CKAN_00159500</name>
</gene>
<keyword evidence="2" id="KW-1185">Reference proteome</keyword>
<dbReference type="AlphaFoldDB" id="A0A443N469"/>
<sequence length="106" mass="12033">MADGRSKANQDHITYGPRIVVLTKKVGSLERAIRSNGSATKNKRVNSLNQSPLLVLEMRRTWRISCGLWSSIYLLPMFPHKRELRSPTCICLVMQNFGGEQGWVMT</sequence>
<evidence type="ECO:0000313" key="1">
    <source>
        <dbReference type="EMBL" id="RWR73324.1"/>
    </source>
</evidence>
<accession>A0A443N469</accession>
<evidence type="ECO:0000313" key="2">
    <source>
        <dbReference type="Proteomes" id="UP000283530"/>
    </source>
</evidence>
<dbReference type="Proteomes" id="UP000283530">
    <property type="component" value="Unassembled WGS sequence"/>
</dbReference>
<comment type="caution">
    <text evidence="1">The sequence shown here is derived from an EMBL/GenBank/DDBJ whole genome shotgun (WGS) entry which is preliminary data.</text>
</comment>
<proteinExistence type="predicted"/>
<dbReference type="EMBL" id="QPKB01000001">
    <property type="protein sequence ID" value="RWR73324.1"/>
    <property type="molecule type" value="Genomic_DNA"/>
</dbReference>